<dbReference type="EMBL" id="FNJD01000011">
    <property type="protein sequence ID" value="SDP20361.1"/>
    <property type="molecule type" value="Genomic_DNA"/>
</dbReference>
<sequence length="198" mass="21896">MHGLINHTIQRFVLDSFGGAVWMQVALRADLCGAMGSSDFEPMLTYDDAITPRVVARLSAVVDRPIPDLLEDLGAWLVSNPARDGVRRLLRFGGVDFEEFLHSLNDLPERATLAIEELRLPAMEVTQLDDWRFALTCRGPVSGFGYVMMGIMRVIADDYGTLALLDCKGFTAGEEIIIVTIIDRDFAQGRSFELGASE</sequence>
<accession>A0ABY0SFV0</accession>
<protein>
    <submittedName>
        <fullName evidence="2">Haem-NO-binding</fullName>
    </submittedName>
</protein>
<evidence type="ECO:0000259" key="1">
    <source>
        <dbReference type="Pfam" id="PF07700"/>
    </source>
</evidence>
<evidence type="ECO:0000313" key="2">
    <source>
        <dbReference type="EMBL" id="SDP20361.1"/>
    </source>
</evidence>
<dbReference type="SUPFAM" id="SSF111126">
    <property type="entry name" value="Ligand-binding domain in the NO signalling and Golgi transport"/>
    <property type="match status" value="1"/>
</dbReference>
<reference evidence="2 3" key="1">
    <citation type="submission" date="2016-10" db="EMBL/GenBank/DDBJ databases">
        <authorList>
            <person name="Varghese N."/>
            <person name="Submissions S."/>
        </authorList>
    </citation>
    <scope>NUCLEOTIDE SEQUENCE [LARGE SCALE GENOMIC DNA]</scope>
    <source>
        <strain evidence="2 3">DSM 17584</strain>
    </source>
</reference>
<dbReference type="PANTHER" id="PTHR45655">
    <property type="entry name" value="GUANYLATE CYCLASE SOLUBLE SUBUNIT BETA-2"/>
    <property type="match status" value="1"/>
</dbReference>
<comment type="caution">
    <text evidence="2">The sequence shown here is derived from an EMBL/GenBank/DDBJ whole genome shotgun (WGS) entry which is preliminary data.</text>
</comment>
<keyword evidence="3" id="KW-1185">Reference proteome</keyword>
<dbReference type="RefSeq" id="WP_093733230.1">
    <property type="nucleotide sequence ID" value="NZ_FNJD01000011.1"/>
</dbReference>
<feature type="domain" description="Heme NO-binding" evidence="1">
    <location>
        <begin position="2"/>
        <end position="160"/>
    </location>
</feature>
<evidence type="ECO:0000313" key="3">
    <source>
        <dbReference type="Proteomes" id="UP000198646"/>
    </source>
</evidence>
<name>A0ABY0SFV0_9RHOB</name>
<proteinExistence type="predicted"/>
<organism evidence="2 3">
    <name type="scientific">Sulfitobacter litoralis</name>
    <dbReference type="NCBI Taxonomy" id="335975"/>
    <lineage>
        <taxon>Bacteria</taxon>
        <taxon>Pseudomonadati</taxon>
        <taxon>Pseudomonadota</taxon>
        <taxon>Alphaproteobacteria</taxon>
        <taxon>Rhodobacterales</taxon>
        <taxon>Roseobacteraceae</taxon>
        <taxon>Sulfitobacter</taxon>
    </lineage>
</organism>
<dbReference type="Pfam" id="PF07700">
    <property type="entry name" value="HNOB"/>
    <property type="match status" value="1"/>
</dbReference>
<dbReference type="Proteomes" id="UP000198646">
    <property type="component" value="Unassembled WGS sequence"/>
</dbReference>
<gene>
    <name evidence="2" type="ORF">SAMN04488512_11127</name>
</gene>
<dbReference type="Gene3D" id="3.90.1520.10">
    <property type="entry name" value="H-NOX domain"/>
    <property type="match status" value="1"/>
</dbReference>
<dbReference type="InterPro" id="IPR024096">
    <property type="entry name" value="NO_sig/Golgi_transp_ligand-bd"/>
</dbReference>
<dbReference type="PANTHER" id="PTHR45655:SF13">
    <property type="entry name" value="SOLUBLE GUANYLATE CYCLASE GCY-32-RELATED"/>
    <property type="match status" value="1"/>
</dbReference>
<dbReference type="InterPro" id="IPR038158">
    <property type="entry name" value="H-NOX_domain_sf"/>
</dbReference>
<dbReference type="InterPro" id="IPR011644">
    <property type="entry name" value="Heme_NO-bd"/>
</dbReference>